<dbReference type="EMBL" id="CP009687">
    <property type="protein sequence ID" value="AKL93865.1"/>
    <property type="molecule type" value="Genomic_DNA"/>
</dbReference>
<dbReference type="GO" id="GO:0005829">
    <property type="term" value="C:cytosol"/>
    <property type="evidence" value="ECO:0007669"/>
    <property type="project" value="TreeGrafter"/>
</dbReference>
<evidence type="ECO:0000256" key="1">
    <source>
        <dbReference type="ARBA" id="ARBA00022723"/>
    </source>
</evidence>
<feature type="domain" description="Class II aldolase/adducin N-terminal" evidence="3">
    <location>
        <begin position="3"/>
        <end position="179"/>
    </location>
</feature>
<dbReference type="RefSeq" id="WP_144414698.1">
    <property type="nucleotide sequence ID" value="NZ_CP009687.1"/>
</dbReference>
<evidence type="ECO:0000259" key="3">
    <source>
        <dbReference type="SMART" id="SM01007"/>
    </source>
</evidence>
<dbReference type="PATRIC" id="fig|84022.6.peg.352"/>
<dbReference type="GO" id="GO:0008738">
    <property type="term" value="F:L-fuculose-phosphate aldolase activity"/>
    <property type="evidence" value="ECO:0007669"/>
    <property type="project" value="UniProtKB-EC"/>
</dbReference>
<evidence type="ECO:0000256" key="2">
    <source>
        <dbReference type="ARBA" id="ARBA00023239"/>
    </source>
</evidence>
<dbReference type="SMART" id="SM01007">
    <property type="entry name" value="Aldolase_II"/>
    <property type="match status" value="1"/>
</dbReference>
<dbReference type="GO" id="GO:0019323">
    <property type="term" value="P:pentose catabolic process"/>
    <property type="evidence" value="ECO:0007669"/>
    <property type="project" value="TreeGrafter"/>
</dbReference>
<dbReference type="InterPro" id="IPR001303">
    <property type="entry name" value="Aldolase_II/adducin_N"/>
</dbReference>
<dbReference type="OrthoDB" id="9794581at2"/>
<keyword evidence="1" id="KW-0479">Metal-binding</keyword>
<dbReference type="EC" id="4.1.2.17" evidence="4"/>
<dbReference type="SUPFAM" id="SSF53639">
    <property type="entry name" value="AraD/HMP-PK domain-like"/>
    <property type="match status" value="1"/>
</dbReference>
<gene>
    <name evidence="4" type="primary">fucA</name>
    <name evidence="4" type="ORF">CACET_c03490</name>
</gene>
<dbReference type="Gene3D" id="3.40.225.10">
    <property type="entry name" value="Class II aldolase/adducin N-terminal domain"/>
    <property type="match status" value="1"/>
</dbReference>
<keyword evidence="2 4" id="KW-0456">Lyase</keyword>
<dbReference type="InterPro" id="IPR050197">
    <property type="entry name" value="Aldolase_class_II_sugar_metab"/>
</dbReference>
<accession>A0A0G3W7N3</accession>
<organism evidence="4 5">
    <name type="scientific">Clostridium aceticum</name>
    <dbReference type="NCBI Taxonomy" id="84022"/>
    <lineage>
        <taxon>Bacteria</taxon>
        <taxon>Bacillati</taxon>
        <taxon>Bacillota</taxon>
        <taxon>Clostridia</taxon>
        <taxon>Eubacteriales</taxon>
        <taxon>Clostridiaceae</taxon>
        <taxon>Clostridium</taxon>
    </lineage>
</organism>
<keyword evidence="5" id="KW-1185">Reference proteome</keyword>
<name>A0A0G3W7N3_9CLOT</name>
<dbReference type="PANTHER" id="PTHR22789:SF0">
    <property type="entry name" value="3-OXO-TETRONATE 4-PHOSPHATE DECARBOXYLASE-RELATED"/>
    <property type="match status" value="1"/>
</dbReference>
<reference evidence="4 5" key="1">
    <citation type="submission" date="2014-10" db="EMBL/GenBank/DDBJ databases">
        <title>Genome sequence of Clostridium aceticum DSM 1496.</title>
        <authorList>
            <person name="Poehlein A."/>
            <person name="Schiel-Bengelsdorf B."/>
            <person name="Gottschalk G."/>
            <person name="Duerre P."/>
            <person name="Daniel R."/>
        </authorList>
    </citation>
    <scope>NUCLEOTIDE SEQUENCE [LARGE SCALE GENOMIC DNA]</scope>
    <source>
        <strain evidence="4 5">DSM 1496</strain>
    </source>
</reference>
<evidence type="ECO:0000313" key="5">
    <source>
        <dbReference type="Proteomes" id="UP000035704"/>
    </source>
</evidence>
<proteinExistence type="predicted"/>
<dbReference type="Pfam" id="PF00596">
    <property type="entry name" value="Aldolase_II"/>
    <property type="match status" value="1"/>
</dbReference>
<dbReference type="KEGG" id="cace:CACET_c03490"/>
<dbReference type="PANTHER" id="PTHR22789">
    <property type="entry name" value="FUCULOSE PHOSPHATE ALDOLASE"/>
    <property type="match status" value="1"/>
</dbReference>
<sequence>MKEEICEIGKRMYDREFVAANDGNISLRVSENEIWTTPTGVSKGFMTPDMLVKVDLEGQVLEGDSKPSSELKMHLKVYQERPDVKAVVHAHPLTATALAVAGIPLDKALLPEAIITLGVVPIAKYATPSTQEVPESIASYLKDHNAVLLANHGALTWGRNLLEAYYRMETLEFYSKMILTTKMLGQANELSHDKIEDLLKIREKMGITGNVPWPARK</sequence>
<protein>
    <submittedName>
        <fullName evidence="4">L-fuculose phosphate aldolase FucA</fullName>
        <ecNumber evidence="4">4.1.2.17</ecNumber>
    </submittedName>
</protein>
<evidence type="ECO:0000313" key="4">
    <source>
        <dbReference type="EMBL" id="AKL93865.1"/>
    </source>
</evidence>
<dbReference type="STRING" id="84022.CACET_c03490"/>
<dbReference type="Proteomes" id="UP000035704">
    <property type="component" value="Chromosome"/>
</dbReference>
<dbReference type="AlphaFoldDB" id="A0A0G3W7N3"/>
<dbReference type="InterPro" id="IPR036409">
    <property type="entry name" value="Aldolase_II/adducin_N_sf"/>
</dbReference>
<dbReference type="GO" id="GO:0046872">
    <property type="term" value="F:metal ion binding"/>
    <property type="evidence" value="ECO:0007669"/>
    <property type="project" value="UniProtKB-KW"/>
</dbReference>